<protein>
    <recommendedName>
        <fullName evidence="3">3-methylfumaryl-CoA hydratase</fullName>
    </recommendedName>
</protein>
<name>A0A553GVI8_9PSED</name>
<dbReference type="AlphaFoldDB" id="A0A553GVI8"/>
<dbReference type="Proteomes" id="UP000315235">
    <property type="component" value="Unassembled WGS sequence"/>
</dbReference>
<keyword evidence="2" id="KW-1185">Reference proteome</keyword>
<proteinExistence type="predicted"/>
<comment type="caution">
    <text evidence="1">The sequence shown here is derived from an EMBL/GenBank/DDBJ whole genome shotgun (WGS) entry which is preliminary data.</text>
</comment>
<sequence>MPPVGQALPERRFTPGTVQLFLYNAAIWNPHRIHYDLPYTQQQEDHPALLVDGPLQGDWLTQLIYDWMGEGDELLAFGYSNRRAAYVGDELVARGEVSAVDGERITLALQVLNGQGRATTLGHATVRRAACR</sequence>
<gene>
    <name evidence="1" type="ORF">FM069_17170</name>
</gene>
<dbReference type="SUPFAM" id="SSF54637">
    <property type="entry name" value="Thioesterase/thiol ester dehydrase-isomerase"/>
    <property type="match status" value="1"/>
</dbReference>
<accession>A0A553GVI8</accession>
<dbReference type="EMBL" id="VJOY01000014">
    <property type="protein sequence ID" value="TRX73548.1"/>
    <property type="molecule type" value="Genomic_DNA"/>
</dbReference>
<dbReference type="PANTHER" id="PTHR28152">
    <property type="entry name" value="HYDROXYACYL-THIOESTER DEHYDRATASE TYPE 2, MITOCHONDRIAL"/>
    <property type="match status" value="1"/>
</dbReference>
<dbReference type="OrthoDB" id="7183822at2"/>
<reference evidence="1 2" key="1">
    <citation type="submission" date="2019-07" db="EMBL/GenBank/DDBJ databases">
        <title>Pseudomonas mangiferae sp. nov., isolated from bark of mango tree in Thailand.</title>
        <authorList>
            <person name="Srisuk N."/>
            <person name="Anurat P."/>
        </authorList>
    </citation>
    <scope>NUCLEOTIDE SEQUENCE [LARGE SCALE GENOMIC DNA]</scope>
    <source>
        <strain evidence="1 2">DMKU_BBB3-04</strain>
    </source>
</reference>
<dbReference type="InterPro" id="IPR052741">
    <property type="entry name" value="Mitochondrial_HTD2"/>
</dbReference>
<evidence type="ECO:0000313" key="2">
    <source>
        <dbReference type="Proteomes" id="UP000315235"/>
    </source>
</evidence>
<evidence type="ECO:0000313" key="1">
    <source>
        <dbReference type="EMBL" id="TRX73548.1"/>
    </source>
</evidence>
<dbReference type="PANTHER" id="PTHR28152:SF1">
    <property type="entry name" value="HYDROXYACYL-THIOESTER DEHYDRATASE TYPE 2, MITOCHONDRIAL"/>
    <property type="match status" value="1"/>
</dbReference>
<dbReference type="InterPro" id="IPR029069">
    <property type="entry name" value="HotDog_dom_sf"/>
</dbReference>
<evidence type="ECO:0008006" key="3">
    <source>
        <dbReference type="Google" id="ProtNLM"/>
    </source>
</evidence>
<dbReference type="Gene3D" id="3.10.129.10">
    <property type="entry name" value="Hotdog Thioesterase"/>
    <property type="match status" value="1"/>
</dbReference>
<dbReference type="GO" id="GO:0019171">
    <property type="term" value="F:(3R)-hydroxyacyl-[acyl-carrier-protein] dehydratase activity"/>
    <property type="evidence" value="ECO:0007669"/>
    <property type="project" value="TreeGrafter"/>
</dbReference>
<organism evidence="1 2">
    <name type="scientific">Pseudomonas mangiferae</name>
    <dbReference type="NCBI Taxonomy" id="2593654"/>
    <lineage>
        <taxon>Bacteria</taxon>
        <taxon>Pseudomonadati</taxon>
        <taxon>Pseudomonadota</taxon>
        <taxon>Gammaproteobacteria</taxon>
        <taxon>Pseudomonadales</taxon>
        <taxon>Pseudomonadaceae</taxon>
        <taxon>Pseudomonas</taxon>
    </lineage>
</organism>